<proteinExistence type="predicted"/>
<reference evidence="3 4" key="1">
    <citation type="submission" date="2021-08" db="EMBL/GenBank/DDBJ databases">
        <title>Draft genome sequence of Spirulina subsalsa with high tolerance to salinity and hype-accumulation of phycocyanin.</title>
        <authorList>
            <person name="Pei H."/>
            <person name="Jiang L."/>
        </authorList>
    </citation>
    <scope>NUCLEOTIDE SEQUENCE [LARGE SCALE GENOMIC DNA]</scope>
    <source>
        <strain evidence="3 4">FACHB-351</strain>
    </source>
</reference>
<evidence type="ECO:0000256" key="1">
    <source>
        <dbReference type="SAM" id="MobiDB-lite"/>
    </source>
</evidence>
<dbReference type="Pfam" id="PF16261">
    <property type="entry name" value="DUF4915"/>
    <property type="match status" value="1"/>
</dbReference>
<name>A0ABT3LC63_9CYAN</name>
<protein>
    <submittedName>
        <fullName evidence="3">TIGR03032 family protein</fullName>
    </submittedName>
</protein>
<keyword evidence="4" id="KW-1185">Reference proteome</keyword>
<organism evidence="3 4">
    <name type="scientific">Spirulina subsalsa FACHB-351</name>
    <dbReference type="NCBI Taxonomy" id="234711"/>
    <lineage>
        <taxon>Bacteria</taxon>
        <taxon>Bacillati</taxon>
        <taxon>Cyanobacteriota</taxon>
        <taxon>Cyanophyceae</taxon>
        <taxon>Spirulinales</taxon>
        <taxon>Spirulinaceae</taxon>
        <taxon>Spirulina</taxon>
    </lineage>
</organism>
<comment type="caution">
    <text evidence="3">The sequence shown here is derived from an EMBL/GenBank/DDBJ whole genome shotgun (WGS) entry which is preliminary data.</text>
</comment>
<dbReference type="SUPFAM" id="SSF63825">
    <property type="entry name" value="YWTD domain"/>
    <property type="match status" value="1"/>
</dbReference>
<evidence type="ECO:0000313" key="3">
    <source>
        <dbReference type="EMBL" id="MCW6038575.1"/>
    </source>
</evidence>
<gene>
    <name evidence="3" type="ORF">K4A83_20190</name>
</gene>
<dbReference type="InterPro" id="IPR017481">
    <property type="entry name" value="CHP03032"/>
</dbReference>
<dbReference type="EMBL" id="JAIHOM010000149">
    <property type="protein sequence ID" value="MCW6038575.1"/>
    <property type="molecule type" value="Genomic_DNA"/>
</dbReference>
<evidence type="ECO:0000313" key="4">
    <source>
        <dbReference type="Proteomes" id="UP001526426"/>
    </source>
</evidence>
<accession>A0ABT3LC63</accession>
<feature type="domain" description="Conserved hypothetical protein CHP03032" evidence="2">
    <location>
        <begin position="21"/>
        <end position="337"/>
    </location>
</feature>
<feature type="compositionally biased region" description="Polar residues" evidence="1">
    <location>
        <begin position="369"/>
        <end position="381"/>
    </location>
</feature>
<sequence>MTESMTQANTVPPLSFSCSRQFIPWLAQQQISLAFTTYQTNRLFLLGMKPDGSLSIFERLFQRPMGLFSQPNRLWMSTRFQLWQLDNVLTGGQFHKGYDQLYIPRIAYTTGDIDVHDLVVDERDRPIFVNTLFSCVATVSDRHSFTPLWQPPFITQLVPEDRCHLNGLALVDGKPRYVTAVSRSDVAAGWRQRRQDGGCVVDMQTNEVILTNLSMPHSPRWYRGKLWLLNSGTGDFGYFDPVLGQFEPVTFCPGYLRGLTFYQDWAIVGLSKPRGEQTFSGLELEDRLTAKDAIAQCGLLWINLNTGIIDHWLQIDGVISELYDVQIIPNALRPMVLGFMTDEICQLITLEQQPIPTISPDQLHPLDSPLSNPSQPNSEPNLTFLEDELERGANQASIGDNPLYWQGN</sequence>
<evidence type="ECO:0000259" key="2">
    <source>
        <dbReference type="Pfam" id="PF16261"/>
    </source>
</evidence>
<dbReference type="NCBIfam" id="TIGR03032">
    <property type="entry name" value="TIGR03032 family protein"/>
    <property type="match status" value="1"/>
</dbReference>
<feature type="region of interest" description="Disordered" evidence="1">
    <location>
        <begin position="358"/>
        <end position="381"/>
    </location>
</feature>
<dbReference type="Proteomes" id="UP001526426">
    <property type="component" value="Unassembled WGS sequence"/>
</dbReference>